<proteinExistence type="predicted"/>
<comment type="caution">
    <text evidence="1">The sequence shown here is derived from an EMBL/GenBank/DDBJ whole genome shotgun (WGS) entry which is preliminary data.</text>
</comment>
<evidence type="ECO:0000313" key="2">
    <source>
        <dbReference type="Proteomes" id="UP001064048"/>
    </source>
</evidence>
<evidence type="ECO:0000313" key="1">
    <source>
        <dbReference type="EMBL" id="KAI8419773.1"/>
    </source>
</evidence>
<name>A0ACC0J6X3_CHOFU</name>
<sequence length="144" mass="17171">MAGRDPACSVAPKWDVCKYHLIQWQREYRWRHFLERREWDAPQRARLVARAERRRAVRVLQQPLSRVAPKTKGYGLARNMAYYDKKTNDCYYFRGCPDNNQELFTYDVDCREACVTGDTLKLRVRPSTCFHKPMHGKCNKKVKK</sequence>
<organism evidence="1 2">
    <name type="scientific">Choristoneura fumiferana</name>
    <name type="common">Spruce budworm moth</name>
    <name type="synonym">Archips fumiferana</name>
    <dbReference type="NCBI Taxonomy" id="7141"/>
    <lineage>
        <taxon>Eukaryota</taxon>
        <taxon>Metazoa</taxon>
        <taxon>Ecdysozoa</taxon>
        <taxon>Arthropoda</taxon>
        <taxon>Hexapoda</taxon>
        <taxon>Insecta</taxon>
        <taxon>Pterygota</taxon>
        <taxon>Neoptera</taxon>
        <taxon>Endopterygota</taxon>
        <taxon>Lepidoptera</taxon>
        <taxon>Glossata</taxon>
        <taxon>Ditrysia</taxon>
        <taxon>Tortricoidea</taxon>
        <taxon>Tortricidae</taxon>
        <taxon>Tortricinae</taxon>
        <taxon>Choristoneura</taxon>
    </lineage>
</organism>
<reference evidence="1 2" key="1">
    <citation type="journal article" date="2022" name="Genome Biol. Evol.">
        <title>The Spruce Budworm Genome: Reconstructing the Evolutionary History of Antifreeze Proteins.</title>
        <authorList>
            <person name="Beliveau C."/>
            <person name="Gagne P."/>
            <person name="Picq S."/>
            <person name="Vernygora O."/>
            <person name="Keeling C.I."/>
            <person name="Pinkney K."/>
            <person name="Doucet D."/>
            <person name="Wen F."/>
            <person name="Johnston J.S."/>
            <person name="Maaroufi H."/>
            <person name="Boyle B."/>
            <person name="Laroche J."/>
            <person name="Dewar K."/>
            <person name="Juretic N."/>
            <person name="Blackburn G."/>
            <person name="Nisole A."/>
            <person name="Brunet B."/>
            <person name="Brandao M."/>
            <person name="Lumley L."/>
            <person name="Duan J."/>
            <person name="Quan G."/>
            <person name="Lucarotti C.J."/>
            <person name="Roe A.D."/>
            <person name="Sperling F.A.H."/>
            <person name="Levesque R.C."/>
            <person name="Cusson M."/>
        </authorList>
    </citation>
    <scope>NUCLEOTIDE SEQUENCE [LARGE SCALE GENOMIC DNA]</scope>
    <source>
        <strain evidence="1">Glfc:IPQL:Cfum</strain>
    </source>
</reference>
<keyword evidence="2" id="KW-1185">Reference proteome</keyword>
<gene>
    <name evidence="1" type="ORF">MSG28_008438</name>
</gene>
<protein>
    <submittedName>
        <fullName evidence="1">Uncharacterized protein</fullName>
    </submittedName>
</protein>
<dbReference type="EMBL" id="CM046114">
    <property type="protein sequence ID" value="KAI8419773.1"/>
    <property type="molecule type" value="Genomic_DNA"/>
</dbReference>
<dbReference type="Proteomes" id="UP001064048">
    <property type="component" value="Chromosome 14"/>
</dbReference>
<accession>A0ACC0J6X3</accession>